<dbReference type="AlphaFoldDB" id="A0A452YF31"/>
<comment type="subcellular location">
    <subcellularLocation>
        <location evidence="1">Endoplasmic reticulum</location>
    </subcellularLocation>
</comment>
<dbReference type="SUPFAM" id="SSF49899">
    <property type="entry name" value="Concanavalin A-like lectins/glucanases"/>
    <property type="match status" value="1"/>
</dbReference>
<dbReference type="InterPro" id="IPR013320">
    <property type="entry name" value="ConA-like_dom_sf"/>
</dbReference>
<organism evidence="6 7">
    <name type="scientific">Aegilops tauschii subsp. strangulata</name>
    <name type="common">Goatgrass</name>
    <dbReference type="NCBI Taxonomy" id="200361"/>
    <lineage>
        <taxon>Eukaryota</taxon>
        <taxon>Viridiplantae</taxon>
        <taxon>Streptophyta</taxon>
        <taxon>Embryophyta</taxon>
        <taxon>Tracheophyta</taxon>
        <taxon>Spermatophyta</taxon>
        <taxon>Magnoliopsida</taxon>
        <taxon>Liliopsida</taxon>
        <taxon>Poales</taxon>
        <taxon>Poaceae</taxon>
        <taxon>BOP clade</taxon>
        <taxon>Pooideae</taxon>
        <taxon>Triticodae</taxon>
        <taxon>Triticeae</taxon>
        <taxon>Triticinae</taxon>
        <taxon>Aegilops</taxon>
    </lineage>
</organism>
<dbReference type="GO" id="GO:0036503">
    <property type="term" value="P:ERAD pathway"/>
    <property type="evidence" value="ECO:0007669"/>
    <property type="project" value="TreeGrafter"/>
</dbReference>
<sequence>MLQCFLACLLLQSILLLLSYLLLVDYRFYAISAEYPEFSKKDKTLVLQFTVKHEQKLVCGGGYIKLLGASGHGGSADAAGATKEEEGSGGLPATVCFSSCG</sequence>
<evidence type="ECO:0000256" key="3">
    <source>
        <dbReference type="ARBA" id="ARBA00022824"/>
    </source>
</evidence>
<dbReference type="GO" id="GO:0005509">
    <property type="term" value="F:calcium ion binding"/>
    <property type="evidence" value="ECO:0007669"/>
    <property type="project" value="InterPro"/>
</dbReference>
<dbReference type="EnsemblPlants" id="AET1Gv20397000.11">
    <property type="protein sequence ID" value="AET1Gv20397000.11"/>
    <property type="gene ID" value="AET1Gv20397000"/>
</dbReference>
<comment type="similarity">
    <text evidence="2 5">Belongs to the calreticulin family.</text>
</comment>
<reference evidence="6" key="3">
    <citation type="journal article" date="2017" name="Nature">
        <title>Genome sequence of the progenitor of the wheat D genome Aegilops tauschii.</title>
        <authorList>
            <person name="Luo M.C."/>
            <person name="Gu Y.Q."/>
            <person name="Puiu D."/>
            <person name="Wang H."/>
            <person name="Twardziok S.O."/>
            <person name="Deal K.R."/>
            <person name="Huo N."/>
            <person name="Zhu T."/>
            <person name="Wang L."/>
            <person name="Wang Y."/>
            <person name="McGuire P.E."/>
            <person name="Liu S."/>
            <person name="Long H."/>
            <person name="Ramasamy R.K."/>
            <person name="Rodriguez J.C."/>
            <person name="Van S.L."/>
            <person name="Yuan L."/>
            <person name="Wang Z."/>
            <person name="Xia Z."/>
            <person name="Xiao L."/>
            <person name="Anderson O.D."/>
            <person name="Ouyang S."/>
            <person name="Liang Y."/>
            <person name="Zimin A.V."/>
            <person name="Pertea G."/>
            <person name="Qi P."/>
            <person name="Bennetzen J.L."/>
            <person name="Dai X."/>
            <person name="Dawson M.W."/>
            <person name="Muller H.G."/>
            <person name="Kugler K."/>
            <person name="Rivarola-Duarte L."/>
            <person name="Spannagl M."/>
            <person name="Mayer K.F.X."/>
            <person name="Lu F.H."/>
            <person name="Bevan M.W."/>
            <person name="Leroy P."/>
            <person name="Li P."/>
            <person name="You F.M."/>
            <person name="Sun Q."/>
            <person name="Liu Z."/>
            <person name="Lyons E."/>
            <person name="Wicker T."/>
            <person name="Salzberg S.L."/>
            <person name="Devos K.M."/>
            <person name="Dvorak J."/>
        </authorList>
    </citation>
    <scope>NUCLEOTIDE SEQUENCE [LARGE SCALE GENOMIC DNA]</scope>
    <source>
        <strain evidence="6">cv. AL8/78</strain>
    </source>
</reference>
<accession>A0A452YF31</accession>
<evidence type="ECO:0008006" key="8">
    <source>
        <dbReference type="Google" id="ProtNLM"/>
    </source>
</evidence>
<dbReference type="Proteomes" id="UP000015105">
    <property type="component" value="Chromosome 1D"/>
</dbReference>
<evidence type="ECO:0000313" key="6">
    <source>
        <dbReference type="EnsemblPlants" id="AET1Gv20397000.38"/>
    </source>
</evidence>
<reference evidence="7" key="2">
    <citation type="journal article" date="2017" name="Nat. Plants">
        <title>The Aegilops tauschii genome reveals multiple impacts of transposons.</title>
        <authorList>
            <person name="Zhao G."/>
            <person name="Zou C."/>
            <person name="Li K."/>
            <person name="Wang K."/>
            <person name="Li T."/>
            <person name="Gao L."/>
            <person name="Zhang X."/>
            <person name="Wang H."/>
            <person name="Yang Z."/>
            <person name="Liu X."/>
            <person name="Jiang W."/>
            <person name="Mao L."/>
            <person name="Kong X."/>
            <person name="Jiao Y."/>
            <person name="Jia J."/>
        </authorList>
    </citation>
    <scope>NUCLEOTIDE SEQUENCE [LARGE SCALE GENOMIC DNA]</scope>
    <source>
        <strain evidence="7">cv. AL8/78</strain>
    </source>
</reference>
<dbReference type="PANTHER" id="PTHR11073:SF2">
    <property type="entry name" value="CALRETICULIN"/>
    <property type="match status" value="1"/>
</dbReference>
<dbReference type="GO" id="GO:0051082">
    <property type="term" value="F:unfolded protein binding"/>
    <property type="evidence" value="ECO:0007669"/>
    <property type="project" value="InterPro"/>
</dbReference>
<dbReference type="GO" id="GO:0006457">
    <property type="term" value="P:protein folding"/>
    <property type="evidence" value="ECO:0007669"/>
    <property type="project" value="InterPro"/>
</dbReference>
<dbReference type="Gramene" id="AET1Gv20397000.11">
    <property type="protein sequence ID" value="AET1Gv20397000.11"/>
    <property type="gene ID" value="AET1Gv20397000"/>
</dbReference>
<reference evidence="6" key="4">
    <citation type="submission" date="2019-03" db="UniProtKB">
        <authorList>
            <consortium name="EnsemblPlants"/>
        </authorList>
    </citation>
    <scope>IDENTIFICATION</scope>
</reference>
<dbReference type="PROSITE" id="PS00803">
    <property type="entry name" value="CALRETICULIN_1"/>
    <property type="match status" value="1"/>
</dbReference>
<dbReference type="EnsemblPlants" id="AET1Gv20397000.38">
    <property type="protein sequence ID" value="AET1Gv20397000.38"/>
    <property type="gene ID" value="AET1Gv20397000"/>
</dbReference>
<dbReference type="Gramene" id="AET1Gv20397000.38">
    <property type="protein sequence ID" value="AET1Gv20397000.38"/>
    <property type="gene ID" value="AET1Gv20397000"/>
</dbReference>
<dbReference type="InterPro" id="IPR018124">
    <property type="entry name" value="Calret/calnex_CS"/>
</dbReference>
<keyword evidence="5" id="KW-0143">Chaperone</keyword>
<reference evidence="6" key="5">
    <citation type="journal article" date="2021" name="G3 (Bethesda)">
        <title>Aegilops tauschii genome assembly Aet v5.0 features greater sequence contiguity and improved annotation.</title>
        <authorList>
            <person name="Wang L."/>
            <person name="Zhu T."/>
            <person name="Rodriguez J.C."/>
            <person name="Deal K.R."/>
            <person name="Dubcovsky J."/>
            <person name="McGuire P.E."/>
            <person name="Lux T."/>
            <person name="Spannagl M."/>
            <person name="Mayer K.F.X."/>
            <person name="Baldrich P."/>
            <person name="Meyers B.C."/>
            <person name="Huo N."/>
            <person name="Gu Y.Q."/>
            <person name="Zhou H."/>
            <person name="Devos K.M."/>
            <person name="Bennetzen J.L."/>
            <person name="Unver T."/>
            <person name="Budak H."/>
            <person name="Gulick P.J."/>
            <person name="Galiba G."/>
            <person name="Kalapos B."/>
            <person name="Nelson D.R."/>
            <person name="Li P."/>
            <person name="You F.M."/>
            <person name="Luo M.C."/>
            <person name="Dvorak J."/>
        </authorList>
    </citation>
    <scope>NUCLEOTIDE SEQUENCE [LARGE SCALE GENOMIC DNA]</scope>
    <source>
        <strain evidence="6">cv. AL8/78</strain>
    </source>
</reference>
<proteinExistence type="inferred from homology"/>
<keyword evidence="3 5" id="KW-0256">Endoplasmic reticulum</keyword>
<dbReference type="Pfam" id="PF00262">
    <property type="entry name" value="Calreticulin"/>
    <property type="match status" value="1"/>
</dbReference>
<protein>
    <recommendedName>
        <fullName evidence="8">Calreticulin</fullName>
    </recommendedName>
</protein>
<reference evidence="7" key="1">
    <citation type="journal article" date="2014" name="Science">
        <title>Ancient hybridizations among the ancestral genomes of bread wheat.</title>
        <authorList>
            <consortium name="International Wheat Genome Sequencing Consortium,"/>
            <person name="Marcussen T."/>
            <person name="Sandve S.R."/>
            <person name="Heier L."/>
            <person name="Spannagl M."/>
            <person name="Pfeifer M."/>
            <person name="Jakobsen K.S."/>
            <person name="Wulff B.B."/>
            <person name="Steuernagel B."/>
            <person name="Mayer K.F."/>
            <person name="Olsen O.A."/>
        </authorList>
    </citation>
    <scope>NUCLEOTIDE SEQUENCE [LARGE SCALE GENOMIC DNA]</scope>
    <source>
        <strain evidence="7">cv. AL8/78</strain>
    </source>
</reference>
<dbReference type="PANTHER" id="PTHR11073">
    <property type="entry name" value="CALRETICULIN AND CALNEXIN"/>
    <property type="match status" value="1"/>
</dbReference>
<evidence type="ECO:0000256" key="2">
    <source>
        <dbReference type="ARBA" id="ARBA00010983"/>
    </source>
</evidence>
<evidence type="ECO:0000256" key="1">
    <source>
        <dbReference type="ARBA" id="ARBA00004240"/>
    </source>
</evidence>
<dbReference type="Gene3D" id="2.60.120.200">
    <property type="match status" value="1"/>
</dbReference>
<comment type="function">
    <text evidence="4">Molecular calcium-binding chaperone promoting folding, oligomeric assembly and quality control in the ER via the calreticulin/calnexin cycle. This lectin may interact transiently with almost all of the monoglucosylated glycoproteins that are synthesized in the ER.</text>
</comment>
<evidence type="ECO:0000256" key="5">
    <source>
        <dbReference type="RuleBase" id="RU362126"/>
    </source>
</evidence>
<evidence type="ECO:0000313" key="7">
    <source>
        <dbReference type="Proteomes" id="UP000015105"/>
    </source>
</evidence>
<dbReference type="GO" id="GO:0005789">
    <property type="term" value="C:endoplasmic reticulum membrane"/>
    <property type="evidence" value="ECO:0007669"/>
    <property type="project" value="TreeGrafter"/>
</dbReference>
<name>A0A452YF31_AEGTS</name>
<evidence type="ECO:0000256" key="4">
    <source>
        <dbReference type="ARBA" id="ARBA00037091"/>
    </source>
</evidence>
<keyword evidence="7" id="KW-1185">Reference proteome</keyword>
<dbReference type="InterPro" id="IPR001580">
    <property type="entry name" value="Calret/calnex"/>
</dbReference>